<dbReference type="SUPFAM" id="SSF51735">
    <property type="entry name" value="NAD(P)-binding Rossmann-fold domains"/>
    <property type="match status" value="1"/>
</dbReference>
<gene>
    <name evidence="2" type="ORF">ESA94_03965</name>
</gene>
<dbReference type="AlphaFoldDB" id="A0A4Q1CMA6"/>
<accession>A0A4Q1CMA6</accession>
<dbReference type="PANTHER" id="PTHR43242">
    <property type="entry name" value="NAD(P)-BINDING ROSSMANN-FOLD SUPERFAMILY PROTEIN"/>
    <property type="match status" value="1"/>
</dbReference>
<dbReference type="InterPro" id="IPR029903">
    <property type="entry name" value="RmlD-like-bd"/>
</dbReference>
<reference evidence="2 3" key="1">
    <citation type="submission" date="2019-01" db="EMBL/GenBank/DDBJ databases">
        <title>Lacibacter sp. strain TTM-7.</title>
        <authorList>
            <person name="Chen W.-M."/>
        </authorList>
    </citation>
    <scope>NUCLEOTIDE SEQUENCE [LARGE SCALE GENOMIC DNA]</scope>
    <source>
        <strain evidence="2 3">TTM-7</strain>
    </source>
</reference>
<protein>
    <submittedName>
        <fullName evidence="2">NAD(P)-dependent oxidoreductase</fullName>
    </submittedName>
</protein>
<organism evidence="2 3">
    <name type="scientific">Lacibacter luteus</name>
    <dbReference type="NCBI Taxonomy" id="2508719"/>
    <lineage>
        <taxon>Bacteria</taxon>
        <taxon>Pseudomonadati</taxon>
        <taxon>Bacteroidota</taxon>
        <taxon>Chitinophagia</taxon>
        <taxon>Chitinophagales</taxon>
        <taxon>Chitinophagaceae</taxon>
        <taxon>Lacibacter</taxon>
    </lineage>
</organism>
<dbReference type="RefSeq" id="WP_129129549.1">
    <property type="nucleotide sequence ID" value="NZ_SDHW01000001.1"/>
</dbReference>
<dbReference type="CDD" id="cd05254">
    <property type="entry name" value="dTDP_HR_like_SDR_e"/>
    <property type="match status" value="1"/>
</dbReference>
<keyword evidence="3" id="KW-1185">Reference proteome</keyword>
<sequence>MKVLVTGANGFLGQHLVRQLVDEGKFVIHACGKGASRLSYGERNGVHYHSFDLTDYRQTQLLIEKISPHIIIHTAAITQPNDCAKDKTGCWKTNVAATRVLLRAAQKTRSYFIYLSTDFVFDGKEGPYDESAKPNPVNDYGESKLLAEEMVTMSSLHWAIIRTVLVYGGKVPGSRSNFVQWVKDKLTAGEHIKVVDDQLRTPTYVEDLAKGILLVVMKHAKGLYHISGKEMCTPYQLAVMVADTLQLNAGLIEKVTADTFTEPAKRPPKTGFIITKAVKELGFVPVRLEEGLRKSFGI</sequence>
<dbReference type="UniPathway" id="UPA00124"/>
<feature type="domain" description="RmlD-like substrate binding" evidence="1">
    <location>
        <begin position="1"/>
        <end position="294"/>
    </location>
</feature>
<evidence type="ECO:0000313" key="2">
    <source>
        <dbReference type="EMBL" id="RXK62178.1"/>
    </source>
</evidence>
<dbReference type="InterPro" id="IPR036291">
    <property type="entry name" value="NAD(P)-bd_dom_sf"/>
</dbReference>
<dbReference type="GO" id="GO:0019305">
    <property type="term" value="P:dTDP-rhamnose biosynthetic process"/>
    <property type="evidence" value="ECO:0007669"/>
    <property type="project" value="UniProtKB-UniPathway"/>
</dbReference>
<dbReference type="Proteomes" id="UP000290204">
    <property type="component" value="Unassembled WGS sequence"/>
</dbReference>
<proteinExistence type="predicted"/>
<evidence type="ECO:0000313" key="3">
    <source>
        <dbReference type="Proteomes" id="UP000290204"/>
    </source>
</evidence>
<dbReference type="Pfam" id="PF04321">
    <property type="entry name" value="RmlD_sub_bind"/>
    <property type="match status" value="1"/>
</dbReference>
<comment type="caution">
    <text evidence="2">The sequence shown here is derived from an EMBL/GenBank/DDBJ whole genome shotgun (WGS) entry which is preliminary data.</text>
</comment>
<dbReference type="PANTHER" id="PTHR43242:SF1">
    <property type="entry name" value="NAD(P)-BINDING ROSSMANN-FOLD SUPERFAMILY PROTEIN"/>
    <property type="match status" value="1"/>
</dbReference>
<dbReference type="OrthoDB" id="9803892at2"/>
<dbReference type="EMBL" id="SDHW01000001">
    <property type="protein sequence ID" value="RXK62178.1"/>
    <property type="molecule type" value="Genomic_DNA"/>
</dbReference>
<evidence type="ECO:0000259" key="1">
    <source>
        <dbReference type="Pfam" id="PF04321"/>
    </source>
</evidence>
<name>A0A4Q1CMA6_9BACT</name>
<dbReference type="Gene3D" id="3.40.50.720">
    <property type="entry name" value="NAD(P)-binding Rossmann-like Domain"/>
    <property type="match status" value="1"/>
</dbReference>